<sequence length="173" mass="19218">MSFDLPIPALETERLILRQPQERDLEGLIAFWGSERAQFIGGPLSRLDTWRKLTSMIGQWVIKGYGFYMLEEKTTGTVVGGTGIVEAEGWSEPELGWNLYEAAEGKGYAFEAAQKVREHAAATWGITAPISHIDAGNTRSIALAERLGARFERDGDISGHPVRIYRHAKWGVS</sequence>
<dbReference type="InterPro" id="IPR000182">
    <property type="entry name" value="GNAT_dom"/>
</dbReference>
<dbReference type="EMBL" id="CYSB01000010">
    <property type="protein sequence ID" value="CUH64255.1"/>
    <property type="molecule type" value="Genomic_DNA"/>
</dbReference>
<dbReference type="PANTHER" id="PTHR43792">
    <property type="entry name" value="GNAT FAMILY, PUTATIVE (AFU_ORTHOLOGUE AFUA_3G00765)-RELATED-RELATED"/>
    <property type="match status" value="1"/>
</dbReference>
<organism evidence="3 5">
    <name type="scientific">Thalassovita autumnalis</name>
    <dbReference type="NCBI Taxonomy" id="2072972"/>
    <lineage>
        <taxon>Bacteria</taxon>
        <taxon>Pseudomonadati</taxon>
        <taxon>Pseudomonadota</taxon>
        <taxon>Alphaproteobacteria</taxon>
        <taxon>Rhodobacterales</taxon>
        <taxon>Roseobacteraceae</taxon>
        <taxon>Thalassovita</taxon>
    </lineage>
</organism>
<evidence type="ECO:0000259" key="1">
    <source>
        <dbReference type="Pfam" id="PF13302"/>
    </source>
</evidence>
<accession>A0A0P1F8H2</accession>
<reference evidence="3 5" key="2">
    <citation type="submission" date="2015-09" db="EMBL/GenBank/DDBJ databases">
        <authorList>
            <consortium name="Swine Surveillance"/>
        </authorList>
    </citation>
    <scope>NUCLEOTIDE SEQUENCE [LARGE SCALE GENOMIC DNA]</scope>
    <source>
        <strain evidence="3 5">5120</strain>
    </source>
</reference>
<dbReference type="Pfam" id="PF13302">
    <property type="entry name" value="Acetyltransf_3"/>
    <property type="match status" value="1"/>
</dbReference>
<proteinExistence type="predicted"/>
<keyword evidence="4" id="KW-1185">Reference proteome</keyword>
<dbReference type="EMBL" id="CYSC01000047">
    <property type="protein sequence ID" value="CUH74431.1"/>
    <property type="molecule type" value="Genomic_DNA"/>
</dbReference>
<dbReference type="AlphaFoldDB" id="A0A0P1F8H2"/>
<feature type="domain" description="N-acetyltransferase" evidence="1">
    <location>
        <begin position="14"/>
        <end position="150"/>
    </location>
</feature>
<protein>
    <recommendedName>
        <fullName evidence="1">N-acetyltransferase domain-containing protein</fullName>
    </recommendedName>
</protein>
<evidence type="ECO:0000313" key="2">
    <source>
        <dbReference type="EMBL" id="CUH64255.1"/>
    </source>
</evidence>
<evidence type="ECO:0000313" key="4">
    <source>
        <dbReference type="Proteomes" id="UP000051086"/>
    </source>
</evidence>
<gene>
    <name evidence="2" type="ORF">TL5118_00806</name>
    <name evidence="3" type="ORF">TL5120_04251</name>
</gene>
<dbReference type="Proteomes" id="UP000051887">
    <property type="component" value="Unassembled WGS sequence"/>
</dbReference>
<dbReference type="PANTHER" id="PTHR43792:SF1">
    <property type="entry name" value="N-ACETYLTRANSFERASE DOMAIN-CONTAINING PROTEIN"/>
    <property type="match status" value="1"/>
</dbReference>
<dbReference type="SUPFAM" id="SSF55729">
    <property type="entry name" value="Acyl-CoA N-acyltransferases (Nat)"/>
    <property type="match status" value="1"/>
</dbReference>
<evidence type="ECO:0000313" key="5">
    <source>
        <dbReference type="Proteomes" id="UP000051887"/>
    </source>
</evidence>
<dbReference type="RefSeq" id="WP_058245544.1">
    <property type="nucleotide sequence ID" value="NZ_CYSB01000010.1"/>
</dbReference>
<dbReference type="GO" id="GO:0016747">
    <property type="term" value="F:acyltransferase activity, transferring groups other than amino-acyl groups"/>
    <property type="evidence" value="ECO:0007669"/>
    <property type="project" value="InterPro"/>
</dbReference>
<dbReference type="InterPro" id="IPR016181">
    <property type="entry name" value="Acyl_CoA_acyltransferase"/>
</dbReference>
<evidence type="ECO:0000313" key="3">
    <source>
        <dbReference type="EMBL" id="CUH74431.1"/>
    </source>
</evidence>
<dbReference type="OrthoDB" id="6293260at2"/>
<dbReference type="Gene3D" id="3.40.630.30">
    <property type="match status" value="1"/>
</dbReference>
<reference evidence="2 4" key="1">
    <citation type="submission" date="2015-09" db="EMBL/GenBank/DDBJ databases">
        <authorList>
            <person name="Rodrigo-Torres L."/>
            <person name="Arahal D.R."/>
        </authorList>
    </citation>
    <scope>NUCLEOTIDE SEQUENCE [LARGE SCALE GENOMIC DNA]</scope>
    <source>
        <strain evidence="2 4">CECT 5118</strain>
    </source>
</reference>
<dbReference type="InterPro" id="IPR051531">
    <property type="entry name" value="N-acetyltransferase"/>
</dbReference>
<name>A0A0P1F8H2_9RHOB</name>
<dbReference type="Proteomes" id="UP000051086">
    <property type="component" value="Unassembled WGS sequence"/>
</dbReference>